<name>A0A9W7TWF7_TRIRA</name>
<reference evidence="13" key="1">
    <citation type="submission" date="2021-02" db="EMBL/GenBank/DDBJ databases">
        <title>Comparative genomics reveals that relaxation of natural selection precedes convergent phenotypic evolution of cavefish.</title>
        <authorList>
            <person name="Peng Z."/>
        </authorList>
    </citation>
    <scope>NUCLEOTIDE SEQUENCE</scope>
    <source>
        <tissue evidence="13">Muscle</tissue>
    </source>
</reference>
<feature type="transmembrane region" description="Helical" evidence="11">
    <location>
        <begin position="240"/>
        <end position="259"/>
    </location>
</feature>
<evidence type="ECO:0000256" key="3">
    <source>
        <dbReference type="ARBA" id="ARBA00022692"/>
    </source>
</evidence>
<dbReference type="Proteomes" id="UP001059041">
    <property type="component" value="Linkage Group LG10"/>
</dbReference>
<dbReference type="InterPro" id="IPR003280">
    <property type="entry name" value="2pore_dom_K_chnl"/>
</dbReference>
<gene>
    <name evidence="13" type="ORF">IRJ41_023813</name>
</gene>
<evidence type="ECO:0000256" key="8">
    <source>
        <dbReference type="ARBA" id="ARBA00023303"/>
    </source>
</evidence>
<dbReference type="AlphaFoldDB" id="A0A9W7TWF7"/>
<evidence type="ECO:0000256" key="7">
    <source>
        <dbReference type="ARBA" id="ARBA00023136"/>
    </source>
</evidence>
<evidence type="ECO:0000256" key="6">
    <source>
        <dbReference type="ARBA" id="ARBA00023065"/>
    </source>
</evidence>
<comment type="similarity">
    <text evidence="9">Belongs to the two pore domain potassium channel (TC 1.A.1.8) family.</text>
</comment>
<evidence type="ECO:0000256" key="1">
    <source>
        <dbReference type="ARBA" id="ARBA00004141"/>
    </source>
</evidence>
<feature type="transmembrane region" description="Helical" evidence="11">
    <location>
        <begin position="127"/>
        <end position="147"/>
    </location>
</feature>
<protein>
    <submittedName>
        <fullName evidence="13">Potassium channel subfamily K member 17-like</fullName>
    </submittedName>
</protein>
<keyword evidence="7 11" id="KW-0472">Membrane</keyword>
<feature type="domain" description="Potassium channel" evidence="12">
    <location>
        <begin position="185"/>
        <end position="267"/>
    </location>
</feature>
<keyword evidence="3 9" id="KW-0812">Transmembrane</keyword>
<dbReference type="GO" id="GO:0022841">
    <property type="term" value="F:potassium ion leak channel activity"/>
    <property type="evidence" value="ECO:0007669"/>
    <property type="project" value="TreeGrafter"/>
</dbReference>
<keyword evidence="5 11" id="KW-1133">Transmembrane helix</keyword>
<evidence type="ECO:0000256" key="10">
    <source>
        <dbReference type="SAM" id="MobiDB-lite"/>
    </source>
</evidence>
<dbReference type="Pfam" id="PF07885">
    <property type="entry name" value="Ion_trans_2"/>
    <property type="match status" value="2"/>
</dbReference>
<proteinExistence type="inferred from homology"/>
<evidence type="ECO:0000259" key="12">
    <source>
        <dbReference type="Pfam" id="PF07885"/>
    </source>
</evidence>
<dbReference type="FunFam" id="1.10.287.70:FF:000110">
    <property type="entry name" value="Potassium channel subfamily K member"/>
    <property type="match status" value="1"/>
</dbReference>
<keyword evidence="8 9" id="KW-0407">Ion channel</keyword>
<dbReference type="GO" id="GO:0030322">
    <property type="term" value="P:stabilization of membrane potential"/>
    <property type="evidence" value="ECO:0007669"/>
    <property type="project" value="TreeGrafter"/>
</dbReference>
<feature type="domain" description="Potassium channel" evidence="12">
    <location>
        <begin position="98"/>
        <end position="154"/>
    </location>
</feature>
<dbReference type="GO" id="GO:0005886">
    <property type="term" value="C:plasma membrane"/>
    <property type="evidence" value="ECO:0007669"/>
    <property type="project" value="TreeGrafter"/>
</dbReference>
<dbReference type="SUPFAM" id="SSF81324">
    <property type="entry name" value="Voltage-gated potassium channels"/>
    <property type="match status" value="2"/>
</dbReference>
<dbReference type="InterPro" id="IPR013099">
    <property type="entry name" value="K_chnl_dom"/>
</dbReference>
<feature type="region of interest" description="Disordered" evidence="10">
    <location>
        <begin position="280"/>
        <end position="306"/>
    </location>
</feature>
<comment type="caution">
    <text evidence="13">The sequence shown here is derived from an EMBL/GenBank/DDBJ whole genome shotgun (WGS) entry which is preliminary data.</text>
</comment>
<feature type="transmembrane region" description="Helical" evidence="11">
    <location>
        <begin position="177"/>
        <end position="198"/>
    </location>
</feature>
<evidence type="ECO:0000313" key="14">
    <source>
        <dbReference type="Proteomes" id="UP001059041"/>
    </source>
</evidence>
<keyword evidence="6 9" id="KW-0406">Ion transport</keyword>
<sequence>MLPIFQGKLCQFLGKARLPSILLLGCVYIAYVLIGGLVFWKLEGWYVIQQIEILKEKRMKLLEKYSCLGQSGLREIAEMIKAASSSGLSPDSNNITDGFWKFTSSSVFAATVVTTIGYGNIIPLTTAGQIFCVLFAIFGIPLNIVILNKVGKYMLAVEKRFCNFLEKKIDRGKCVPISFHSISFVISAFLYFVVPMLLFKEYEGWTYSEAIYYCFITLSTIGFGDYVADNNPAIAYPEWYGCLLAAWIFFGLAWLALLINHCIDLLESLNAYKGRRKREQNEQKVEEVKGQTEKEPKFYGQGKKRTDEEVKVKRERARITFG</sequence>
<keyword evidence="4" id="KW-0630">Potassium</keyword>
<evidence type="ECO:0000256" key="4">
    <source>
        <dbReference type="ARBA" id="ARBA00022958"/>
    </source>
</evidence>
<dbReference type="Gene3D" id="1.10.287.70">
    <property type="match status" value="1"/>
</dbReference>
<dbReference type="EMBL" id="JAFHDT010000010">
    <property type="protein sequence ID" value="KAI7804927.1"/>
    <property type="molecule type" value="Genomic_DNA"/>
</dbReference>
<dbReference type="PRINTS" id="PR01333">
    <property type="entry name" value="2POREKCHANEL"/>
</dbReference>
<organism evidence="13 14">
    <name type="scientific">Triplophysa rosa</name>
    <name type="common">Cave loach</name>
    <dbReference type="NCBI Taxonomy" id="992332"/>
    <lineage>
        <taxon>Eukaryota</taxon>
        <taxon>Metazoa</taxon>
        <taxon>Chordata</taxon>
        <taxon>Craniata</taxon>
        <taxon>Vertebrata</taxon>
        <taxon>Euteleostomi</taxon>
        <taxon>Actinopterygii</taxon>
        <taxon>Neopterygii</taxon>
        <taxon>Teleostei</taxon>
        <taxon>Ostariophysi</taxon>
        <taxon>Cypriniformes</taxon>
        <taxon>Nemacheilidae</taxon>
        <taxon>Triplophysa</taxon>
    </lineage>
</organism>
<evidence type="ECO:0000256" key="2">
    <source>
        <dbReference type="ARBA" id="ARBA00022448"/>
    </source>
</evidence>
<keyword evidence="2 9" id="KW-0813">Transport</keyword>
<keyword evidence="14" id="KW-1185">Reference proteome</keyword>
<feature type="transmembrane region" description="Helical" evidence="11">
    <location>
        <begin position="210"/>
        <end position="228"/>
    </location>
</feature>
<evidence type="ECO:0000256" key="9">
    <source>
        <dbReference type="RuleBase" id="RU003857"/>
    </source>
</evidence>
<feature type="transmembrane region" description="Helical" evidence="11">
    <location>
        <begin position="21"/>
        <end position="40"/>
    </location>
</feature>
<comment type="subcellular location">
    <subcellularLocation>
        <location evidence="1">Membrane</location>
        <topology evidence="1">Multi-pass membrane protein</topology>
    </subcellularLocation>
</comment>
<dbReference type="PANTHER" id="PTHR11003">
    <property type="entry name" value="POTASSIUM CHANNEL, SUBFAMILY K"/>
    <property type="match status" value="1"/>
</dbReference>
<dbReference type="PANTHER" id="PTHR11003:SF329">
    <property type="entry name" value="POTASSIUM CHANNEL SUBFAMILY K MEMBER 17-LIKE"/>
    <property type="match status" value="1"/>
</dbReference>
<evidence type="ECO:0000256" key="5">
    <source>
        <dbReference type="ARBA" id="ARBA00022989"/>
    </source>
</evidence>
<feature type="compositionally biased region" description="Basic and acidic residues" evidence="10">
    <location>
        <begin position="280"/>
        <end position="297"/>
    </location>
</feature>
<evidence type="ECO:0000256" key="11">
    <source>
        <dbReference type="SAM" id="Phobius"/>
    </source>
</evidence>
<evidence type="ECO:0000313" key="13">
    <source>
        <dbReference type="EMBL" id="KAI7804927.1"/>
    </source>
</evidence>
<accession>A0A9W7TWF7</accession>
<dbReference type="GO" id="GO:0015271">
    <property type="term" value="F:outward rectifier potassium channel activity"/>
    <property type="evidence" value="ECO:0007669"/>
    <property type="project" value="TreeGrafter"/>
</dbReference>